<name>A0A7W7RGD7_9ACTN</name>
<evidence type="ECO:0000313" key="1">
    <source>
        <dbReference type="EMBL" id="MBB4931400.1"/>
    </source>
</evidence>
<keyword evidence="2" id="KW-1185">Reference proteome</keyword>
<organism evidence="1 2">
    <name type="scientific">Lipingzhangella halophila</name>
    <dbReference type="NCBI Taxonomy" id="1783352"/>
    <lineage>
        <taxon>Bacteria</taxon>
        <taxon>Bacillati</taxon>
        <taxon>Actinomycetota</taxon>
        <taxon>Actinomycetes</taxon>
        <taxon>Streptosporangiales</taxon>
        <taxon>Nocardiopsidaceae</taxon>
        <taxon>Lipingzhangella</taxon>
    </lineage>
</organism>
<accession>A0A7W7RGD7</accession>
<dbReference type="AlphaFoldDB" id="A0A7W7RGD7"/>
<gene>
    <name evidence="1" type="ORF">F4561_002220</name>
</gene>
<dbReference type="EMBL" id="JACHJT010000001">
    <property type="protein sequence ID" value="MBB4931400.1"/>
    <property type="molecule type" value="Genomic_DNA"/>
</dbReference>
<comment type="caution">
    <text evidence="1">The sequence shown here is derived from an EMBL/GenBank/DDBJ whole genome shotgun (WGS) entry which is preliminary data.</text>
</comment>
<dbReference type="Proteomes" id="UP000523007">
    <property type="component" value="Unassembled WGS sequence"/>
</dbReference>
<proteinExistence type="predicted"/>
<reference evidence="1 2" key="1">
    <citation type="submission" date="2020-08" db="EMBL/GenBank/DDBJ databases">
        <title>Sequencing the genomes of 1000 actinobacteria strains.</title>
        <authorList>
            <person name="Klenk H.-P."/>
        </authorList>
    </citation>
    <scope>NUCLEOTIDE SEQUENCE [LARGE SCALE GENOMIC DNA]</scope>
    <source>
        <strain evidence="1 2">DSM 102030</strain>
    </source>
</reference>
<evidence type="ECO:0000313" key="2">
    <source>
        <dbReference type="Proteomes" id="UP000523007"/>
    </source>
</evidence>
<sequence>MATDHTPTGYLFYGNAGSPARAARMAENEGVYWTREFGDIVVAEPLGLVRLMQGGCARQDPDGLQVVPEDGEPFVLYPLCRMG</sequence>
<dbReference type="RefSeq" id="WP_184577505.1">
    <property type="nucleotide sequence ID" value="NZ_JACHJT010000001.1"/>
</dbReference>
<protein>
    <submittedName>
        <fullName evidence="1">Uncharacterized protein</fullName>
    </submittedName>
</protein>